<dbReference type="Proteomes" id="UP000241960">
    <property type="component" value="Unassembled WGS sequence"/>
</dbReference>
<sequence>MISNKGYFDTNILVSISLIKAVNHFYQKFPIIKICKQVKEEIEGWNIANFSYSHIYFDTKGKINDGNIHVISLHNFNLTEKQLINYQINAIKQEMGNLGTNEDLGEIHSVFMALTQGSPYFCTADNKFVKRYRQRHFKDLHIVTFDDILNELYEDSETYKSMRELARNENNKMTLEFEKIKRNGNRNDTTTLDDNAINNLLAYKKLLT</sequence>
<proteinExistence type="predicted"/>
<accession>A0A9Q6HLM7</accession>
<protein>
    <submittedName>
        <fullName evidence="1">Uncharacterized protein</fullName>
    </submittedName>
</protein>
<evidence type="ECO:0000313" key="2">
    <source>
        <dbReference type="Proteomes" id="UP000241960"/>
    </source>
</evidence>
<dbReference type="RefSeq" id="WP_107545403.1">
    <property type="nucleotide sequence ID" value="NZ_PZFQ01000060.1"/>
</dbReference>
<organism evidence="1 2">
    <name type="scientific">Staphylococcus succinus</name>
    <dbReference type="NCBI Taxonomy" id="61015"/>
    <lineage>
        <taxon>Bacteria</taxon>
        <taxon>Bacillati</taxon>
        <taxon>Bacillota</taxon>
        <taxon>Bacilli</taxon>
        <taxon>Bacillales</taxon>
        <taxon>Staphylococcaceae</taxon>
        <taxon>Staphylococcus</taxon>
    </lineage>
</organism>
<name>A0A9Q6HLM7_9STAP</name>
<evidence type="ECO:0000313" key="1">
    <source>
        <dbReference type="EMBL" id="PTI73810.1"/>
    </source>
</evidence>
<dbReference type="EMBL" id="PZFQ01000060">
    <property type="protein sequence ID" value="PTI73810.1"/>
    <property type="molecule type" value="Genomic_DNA"/>
</dbReference>
<gene>
    <name evidence="1" type="ORF">BU058_12690</name>
</gene>
<dbReference type="AlphaFoldDB" id="A0A9Q6HLM7"/>
<comment type="caution">
    <text evidence="1">The sequence shown here is derived from an EMBL/GenBank/DDBJ whole genome shotgun (WGS) entry which is preliminary data.</text>
</comment>
<reference evidence="1 2" key="1">
    <citation type="journal article" date="2016" name="Front. Microbiol.">
        <title>Comprehensive Phylogenetic Analysis of Bovine Non-aureus Staphylococci Species Based on Whole-Genome Sequencing.</title>
        <authorList>
            <person name="Naushad S."/>
            <person name="Barkema H.W."/>
            <person name="Luby C."/>
            <person name="Condas L.A."/>
            <person name="Nobrega D.B."/>
            <person name="Carson D.A."/>
            <person name="De Buck J."/>
        </authorList>
    </citation>
    <scope>NUCLEOTIDE SEQUENCE [LARGE SCALE GENOMIC DNA]</scope>
    <source>
        <strain evidence="1 2">SNUC 1231</strain>
    </source>
</reference>